<dbReference type="PANTHER" id="PTHR31645:SF0">
    <property type="entry name" value="OLIGOPEPTIDE TRANSPORTER YGL114W-RELATED"/>
    <property type="match status" value="1"/>
</dbReference>
<evidence type="ECO:0000256" key="4">
    <source>
        <dbReference type="ARBA" id="ARBA00022989"/>
    </source>
</evidence>
<name>A0A1F5VP26_9BACT</name>
<feature type="transmembrane region" description="Helical" evidence="6">
    <location>
        <begin position="120"/>
        <end position="138"/>
    </location>
</feature>
<keyword evidence="2" id="KW-0813">Transport</keyword>
<feature type="transmembrane region" description="Helical" evidence="6">
    <location>
        <begin position="170"/>
        <end position="191"/>
    </location>
</feature>
<feature type="non-terminal residue" evidence="7">
    <location>
        <position position="361"/>
    </location>
</feature>
<keyword evidence="3 6" id="KW-0812">Transmembrane</keyword>
<protein>
    <submittedName>
        <fullName evidence="7">Oligopeptide transporter, OPT family</fullName>
    </submittedName>
</protein>
<keyword evidence="4 6" id="KW-1133">Transmembrane helix</keyword>
<dbReference type="PANTHER" id="PTHR31645">
    <property type="entry name" value="OLIGOPEPTIDE TRANSPORTER YGL114W-RELATED"/>
    <property type="match status" value="1"/>
</dbReference>
<feature type="transmembrane region" description="Helical" evidence="6">
    <location>
        <begin position="91"/>
        <end position="108"/>
    </location>
</feature>
<feature type="transmembrane region" description="Helical" evidence="6">
    <location>
        <begin position="52"/>
        <end position="71"/>
    </location>
</feature>
<dbReference type="AlphaFoldDB" id="A0A1F5VP26"/>
<feature type="transmembrane region" description="Helical" evidence="6">
    <location>
        <begin position="291"/>
        <end position="314"/>
    </location>
</feature>
<dbReference type="Pfam" id="PF03169">
    <property type="entry name" value="OPT"/>
    <property type="match status" value="1"/>
</dbReference>
<comment type="caution">
    <text evidence="7">The sequence shown here is derived from an EMBL/GenBank/DDBJ whole genome shotgun (WGS) entry which is preliminary data.</text>
</comment>
<keyword evidence="5 6" id="KW-0472">Membrane</keyword>
<feature type="transmembrane region" description="Helical" evidence="6">
    <location>
        <begin position="226"/>
        <end position="244"/>
    </location>
</feature>
<gene>
    <name evidence="7" type="ORF">A2Y62_17560</name>
</gene>
<reference evidence="7 8" key="1">
    <citation type="journal article" date="2016" name="Nat. Commun.">
        <title>Thousands of microbial genomes shed light on interconnected biogeochemical processes in an aquifer system.</title>
        <authorList>
            <person name="Anantharaman K."/>
            <person name="Brown C.T."/>
            <person name="Hug L.A."/>
            <person name="Sharon I."/>
            <person name="Castelle C.J."/>
            <person name="Probst A.J."/>
            <person name="Thomas B.C."/>
            <person name="Singh A."/>
            <person name="Wilkins M.J."/>
            <person name="Karaoz U."/>
            <person name="Brodie E.L."/>
            <person name="Williams K.H."/>
            <person name="Hubbard S.S."/>
            <person name="Banfield J.F."/>
        </authorList>
    </citation>
    <scope>NUCLEOTIDE SEQUENCE [LARGE SCALE GENOMIC DNA]</scope>
</reference>
<evidence type="ECO:0000313" key="8">
    <source>
        <dbReference type="Proteomes" id="UP000178943"/>
    </source>
</evidence>
<dbReference type="NCBIfam" id="TIGR00733">
    <property type="entry name" value="OPT family oligopeptide transporter"/>
    <property type="match status" value="1"/>
</dbReference>
<dbReference type="Proteomes" id="UP000178943">
    <property type="component" value="Unassembled WGS sequence"/>
</dbReference>
<organism evidence="7 8">
    <name type="scientific">Candidatus Fischerbacteria bacterium RBG_13_37_8</name>
    <dbReference type="NCBI Taxonomy" id="1817863"/>
    <lineage>
        <taxon>Bacteria</taxon>
        <taxon>Candidatus Fischeribacteriota</taxon>
    </lineage>
</organism>
<evidence type="ECO:0000256" key="6">
    <source>
        <dbReference type="SAM" id="Phobius"/>
    </source>
</evidence>
<dbReference type="InterPro" id="IPR045035">
    <property type="entry name" value="YSL-like"/>
</dbReference>
<dbReference type="InterPro" id="IPR004814">
    <property type="entry name" value="Oligopep_transpt"/>
</dbReference>
<feature type="transmembrane region" description="Helical" evidence="6">
    <location>
        <begin position="28"/>
        <end position="46"/>
    </location>
</feature>
<dbReference type="GO" id="GO:0016020">
    <property type="term" value="C:membrane"/>
    <property type="evidence" value="ECO:0007669"/>
    <property type="project" value="UniProtKB-SubCell"/>
</dbReference>
<proteinExistence type="predicted"/>
<dbReference type="STRING" id="1817863.A2Y62_17560"/>
<dbReference type="EMBL" id="MFGW01000114">
    <property type="protein sequence ID" value="OGF65182.1"/>
    <property type="molecule type" value="Genomic_DNA"/>
</dbReference>
<evidence type="ECO:0000256" key="5">
    <source>
        <dbReference type="ARBA" id="ARBA00023136"/>
    </source>
</evidence>
<evidence type="ECO:0000256" key="2">
    <source>
        <dbReference type="ARBA" id="ARBA00022448"/>
    </source>
</evidence>
<comment type="subcellular location">
    <subcellularLocation>
        <location evidence="1">Membrane</location>
        <topology evidence="1">Multi-pass membrane protein</topology>
    </subcellularLocation>
</comment>
<evidence type="ECO:0000256" key="3">
    <source>
        <dbReference type="ARBA" id="ARBA00022692"/>
    </source>
</evidence>
<dbReference type="InterPro" id="IPR004813">
    <property type="entry name" value="OPT"/>
</dbReference>
<feature type="transmembrane region" description="Helical" evidence="6">
    <location>
        <begin position="251"/>
        <end position="271"/>
    </location>
</feature>
<dbReference type="GO" id="GO:0035673">
    <property type="term" value="F:oligopeptide transmembrane transporter activity"/>
    <property type="evidence" value="ECO:0007669"/>
    <property type="project" value="InterPro"/>
</dbReference>
<accession>A0A1F5VP26</accession>
<dbReference type="NCBIfam" id="TIGR00728">
    <property type="entry name" value="OPT_sfam"/>
    <property type="match status" value="1"/>
</dbReference>
<evidence type="ECO:0000313" key="7">
    <source>
        <dbReference type="EMBL" id="OGF65182.1"/>
    </source>
</evidence>
<sequence>MEEKKSTTKPYEPYVSSETSMKEFTLKAVLLGLIMSVILGAANAYLGLRAGMTIAATYPAAVISMAFLRLLKGNILEENIARTVGSIGESVAAGAIFTIPAFLLAGVWKDFSSVRHYLEATVIMFVGGVLGILFVTLLRRVMVEDKELPFPESVAAAEIHKAGRGTGTGAIYLFGAMGLGAIIQTLARLNFFSQSWEKFMFFTKKAIDLKTSTGELITSVKGGGGTLIPAPAASPAYIGVGYIIGPRLAALNFSGGLLSWGLFVPLFMYVLGSDFSTVAGDIDSWTGLANALWRFMVRPIAIGGMLVSACFTLYRMRKNLAVGFERAITDLKKAAGEKVTHERIERDLNIKVVLFAIIISA</sequence>
<evidence type="ECO:0000256" key="1">
    <source>
        <dbReference type="ARBA" id="ARBA00004141"/>
    </source>
</evidence>